<evidence type="ECO:0000256" key="3">
    <source>
        <dbReference type="ARBA" id="ARBA00022452"/>
    </source>
</evidence>
<dbReference type="Pfam" id="PF07715">
    <property type="entry name" value="Plug"/>
    <property type="match status" value="1"/>
</dbReference>
<gene>
    <name evidence="13" type="ORF">CPT03_01075</name>
</gene>
<name>A0A2D1U0M9_9SPHI</name>
<dbReference type="InterPro" id="IPR012910">
    <property type="entry name" value="Plug_dom"/>
</dbReference>
<evidence type="ECO:0000256" key="7">
    <source>
        <dbReference type="ARBA" id="ARBA00023237"/>
    </source>
</evidence>
<evidence type="ECO:0000256" key="1">
    <source>
        <dbReference type="ARBA" id="ARBA00004571"/>
    </source>
</evidence>
<evidence type="ECO:0000256" key="5">
    <source>
        <dbReference type="ARBA" id="ARBA00023077"/>
    </source>
</evidence>
<dbReference type="InterPro" id="IPR000531">
    <property type="entry name" value="Beta-barrel_TonB"/>
</dbReference>
<evidence type="ECO:0000259" key="11">
    <source>
        <dbReference type="Pfam" id="PF00593"/>
    </source>
</evidence>
<dbReference type="SUPFAM" id="SSF56935">
    <property type="entry name" value="Porins"/>
    <property type="match status" value="1"/>
</dbReference>
<keyword evidence="3 8" id="KW-1134">Transmembrane beta strand</keyword>
<dbReference type="NCBIfam" id="TIGR04057">
    <property type="entry name" value="SusC_RagA_signa"/>
    <property type="match status" value="1"/>
</dbReference>
<organism evidence="13 14">
    <name type="scientific">Pedobacter ginsengisoli</name>
    <dbReference type="NCBI Taxonomy" id="363852"/>
    <lineage>
        <taxon>Bacteria</taxon>
        <taxon>Pseudomonadati</taxon>
        <taxon>Bacteroidota</taxon>
        <taxon>Sphingobacteriia</taxon>
        <taxon>Sphingobacteriales</taxon>
        <taxon>Sphingobacteriaceae</taxon>
        <taxon>Pedobacter</taxon>
    </lineage>
</organism>
<dbReference type="PROSITE" id="PS52016">
    <property type="entry name" value="TONB_DEPENDENT_REC_3"/>
    <property type="match status" value="1"/>
</dbReference>
<keyword evidence="14" id="KW-1185">Reference proteome</keyword>
<evidence type="ECO:0000256" key="6">
    <source>
        <dbReference type="ARBA" id="ARBA00023136"/>
    </source>
</evidence>
<feature type="domain" description="TonB-dependent receptor-like beta-barrel" evidence="11">
    <location>
        <begin position="488"/>
        <end position="953"/>
    </location>
</feature>
<sequence length="1096" mass="122027">MQLKITLLFKRFSRRLLLLLLAFSITSLGFAQVSPGGKVTGSINDEKGLPLVGVSVMAVNESTQLKKTTSSDNKGLFTFTDLPAGKGYSFVISYVGFRTQNLKNYEVKTGEQISLIVKMLEDQSDLNEVVVVGYGTQKKVNLTGAVATVNAKTLEDRPIANITQGLQGAVPNLNISFGDGRPGSEGKINVRGYTSINSGGSGGGPLVLVDGVPGAINNLNPKDIASISVLKDASSAAIYGARAAFGVVLVTTKNGKKGRTTITYSNNFGFTDPTTSTDFMTDAYDAAKMNDEAFIRAVGNSYTGYTDEDYAYLLKRRTDKSLPDYIIDNRKGKDQYVYYGDTDWWHTIFRDRQTSMDHSLSVSGGSENTDFLFSGRMYQKNGMMQINQDKYKSYNLRAKINTKVNKWLTIGNNLQFNTSNYDYPGWGVNANFVSVSVHALPSYLPKNPDGTATYRTELNNYTIGDGLFADLLHGKSKGNEKEYEFINLFNVTAHLAEGLELKGNYTYNFKPSGVWARRAQAPWSIYPGVISQFGFDQFSETNYTRQSHVVNIFGDYTKTLGKHTFKALLGYNQELNTYKRVFAQRNDLISQDLNDLDLGSGDVFATGNANEYALLGGFFRLNYDYEGKYLLEVNGRYDGTSKFPPGKRFGFFPSVSAGWRISQEKFFPLKGIVDELKFRGSYGSLGNQQEAAEYGYIPLLSRGTTDYITDGKKTEYLSSPTPISPNLTWERATSVNFGVDAGFLDNRLTATFDYYVRNTFDMLTAGKTVSAVFGAGSPKQNAADLRSKGWELALNWTQNGTLAGKPLNWNIGVGLSDYTAEITRFDNPNNLLNNYYVGQQIGEIWGYRVDGFFKTDEEAQAYKINQNYVNQQRLKAPGNWAKLSAGDLKFLDINGDGIVNNGKNTLADHGDLEVIGNSLPRYSYGINAGINWGNFDISAMFQGIGKQQWYPGNNADKFWGPFSRPYYSFVDKDFLKDVWTPENPNAYFPKLRGYEALNDRGELNVKNDRYLQDLAYIRLKNLTVGFSLPETVLKKIKLSKVRVYLSGENLFTFTKLRSNYIDPEQAAGDYNNSTVDANARVYPFSKVYSFGLDVSF</sequence>
<dbReference type="InterPro" id="IPR037066">
    <property type="entry name" value="Plug_dom_sf"/>
</dbReference>
<keyword evidence="4 8" id="KW-0812">Transmembrane</keyword>
<accession>A0A2D1U0M9</accession>
<dbReference type="KEGG" id="pgs:CPT03_01075"/>
<dbReference type="SUPFAM" id="SSF49464">
    <property type="entry name" value="Carboxypeptidase regulatory domain-like"/>
    <property type="match status" value="1"/>
</dbReference>
<evidence type="ECO:0000256" key="2">
    <source>
        <dbReference type="ARBA" id="ARBA00022448"/>
    </source>
</evidence>
<dbReference type="Proteomes" id="UP000223749">
    <property type="component" value="Chromosome"/>
</dbReference>
<dbReference type="Pfam" id="PF00593">
    <property type="entry name" value="TonB_dep_Rec_b-barrel"/>
    <property type="match status" value="1"/>
</dbReference>
<dbReference type="InterPro" id="IPR008969">
    <property type="entry name" value="CarboxyPept-like_regulatory"/>
</dbReference>
<comment type="subcellular location">
    <subcellularLocation>
        <location evidence="1 8">Cell outer membrane</location>
        <topology evidence="1 8">Multi-pass membrane protein</topology>
    </subcellularLocation>
</comment>
<dbReference type="RefSeq" id="WP_099437110.1">
    <property type="nucleotide sequence ID" value="NZ_CP024091.1"/>
</dbReference>
<dbReference type="InterPro" id="IPR036942">
    <property type="entry name" value="Beta-barrel_TonB_sf"/>
</dbReference>
<comment type="similarity">
    <text evidence="8 9">Belongs to the TonB-dependent receptor family.</text>
</comment>
<keyword evidence="7 8" id="KW-0998">Cell outer membrane</keyword>
<dbReference type="NCBIfam" id="TIGR04056">
    <property type="entry name" value="OMP_RagA_SusC"/>
    <property type="match status" value="1"/>
</dbReference>
<dbReference type="InterPro" id="IPR023996">
    <property type="entry name" value="TonB-dep_OMP_SusC/RagA"/>
</dbReference>
<dbReference type="EMBL" id="CP024091">
    <property type="protein sequence ID" value="ATP55156.1"/>
    <property type="molecule type" value="Genomic_DNA"/>
</dbReference>
<evidence type="ECO:0000256" key="4">
    <source>
        <dbReference type="ARBA" id="ARBA00022692"/>
    </source>
</evidence>
<dbReference type="Gene3D" id="2.170.130.10">
    <property type="entry name" value="TonB-dependent receptor, plug domain"/>
    <property type="match status" value="1"/>
</dbReference>
<dbReference type="AlphaFoldDB" id="A0A2D1U0M9"/>
<evidence type="ECO:0000259" key="12">
    <source>
        <dbReference type="Pfam" id="PF07715"/>
    </source>
</evidence>
<dbReference type="InterPro" id="IPR039426">
    <property type="entry name" value="TonB-dep_rcpt-like"/>
</dbReference>
<dbReference type="GO" id="GO:0009279">
    <property type="term" value="C:cell outer membrane"/>
    <property type="evidence" value="ECO:0007669"/>
    <property type="project" value="UniProtKB-SubCell"/>
</dbReference>
<dbReference type="Pfam" id="PF13620">
    <property type="entry name" value="CarboxypepD_reg"/>
    <property type="match status" value="1"/>
</dbReference>
<evidence type="ECO:0000256" key="8">
    <source>
        <dbReference type="PROSITE-ProRule" id="PRU01360"/>
    </source>
</evidence>
<feature type="domain" description="TonB-dependent receptor plug" evidence="12">
    <location>
        <begin position="139"/>
        <end position="247"/>
    </location>
</feature>
<dbReference type="InterPro" id="IPR023997">
    <property type="entry name" value="TonB-dep_OMP_SusC/RagA_CS"/>
</dbReference>
<feature type="signal peptide" evidence="10">
    <location>
        <begin position="1"/>
        <end position="31"/>
    </location>
</feature>
<dbReference type="Gene3D" id="2.40.170.20">
    <property type="entry name" value="TonB-dependent receptor, beta-barrel domain"/>
    <property type="match status" value="1"/>
</dbReference>
<evidence type="ECO:0000256" key="9">
    <source>
        <dbReference type="RuleBase" id="RU003357"/>
    </source>
</evidence>
<dbReference type="Gene3D" id="2.60.40.1120">
    <property type="entry name" value="Carboxypeptidase-like, regulatory domain"/>
    <property type="match status" value="1"/>
</dbReference>
<keyword evidence="2 8" id="KW-0813">Transport</keyword>
<reference evidence="13 14" key="1">
    <citation type="submission" date="2017-10" db="EMBL/GenBank/DDBJ databases">
        <title>Whole genome of Pedobacter ginsengisoli T01R-27 isolated from tomato rhizosphere.</title>
        <authorList>
            <person name="Weon H.-Y."/>
            <person name="Lee S.A."/>
            <person name="Sang M.K."/>
            <person name="Song J."/>
        </authorList>
    </citation>
    <scope>NUCLEOTIDE SEQUENCE [LARGE SCALE GENOMIC DNA]</scope>
    <source>
        <strain evidence="13 14">T01R-27</strain>
    </source>
</reference>
<protein>
    <submittedName>
        <fullName evidence="13">SusC/RagA family TonB-linked outer membrane protein</fullName>
    </submittedName>
</protein>
<keyword evidence="10" id="KW-0732">Signal</keyword>
<feature type="chain" id="PRO_5013608458" evidence="10">
    <location>
        <begin position="32"/>
        <end position="1096"/>
    </location>
</feature>
<evidence type="ECO:0000313" key="14">
    <source>
        <dbReference type="Proteomes" id="UP000223749"/>
    </source>
</evidence>
<dbReference type="OrthoDB" id="604358at2"/>
<keyword evidence="5 9" id="KW-0798">TonB box</keyword>
<evidence type="ECO:0000313" key="13">
    <source>
        <dbReference type="EMBL" id="ATP55156.1"/>
    </source>
</evidence>
<proteinExistence type="inferred from homology"/>
<evidence type="ECO:0000256" key="10">
    <source>
        <dbReference type="SAM" id="SignalP"/>
    </source>
</evidence>
<keyword evidence="6 8" id="KW-0472">Membrane</keyword>